<evidence type="ECO:0000256" key="1">
    <source>
        <dbReference type="SAM" id="MobiDB-lite"/>
    </source>
</evidence>
<dbReference type="Proteomes" id="UP000199423">
    <property type="component" value="Unassembled WGS sequence"/>
</dbReference>
<sequence length="814" mass="89296">MYLPKDASKIRQREAENARRNRAEIVKALADGQITKRDLFRLGIFTAGGVLIAKNGLSPFARSAFASGPTGVPRTPLGAATPFSQPLPRLREQTPIQMTRVTPNGSSNPADLAATDPKLHQGDWGQPHERCKRLSYHDDYTNYQSGQSNKNPSTNGNPYVNPTTGRGPLEGRPPGEAFSHQRWDEFFPKVGYYMSLAQCDDGTKFHPLLPSQNPNSVWCYGTGTNARGLMPPPLIKLRYGEPVMMRVYNRLPTDQTQNGGFGRNQSQLHFHNMHNGAESDGAANVHHFPGTFYDYRWSLTLARRDYINTAATDDRASGPDGNGGLVNVPGDWKELVGTMWAHDHRFFFTAENVYKGNLMMNNVYSGRDRGNERPLGNARSDAVGLRLPSGYVHDWGNTDFDVNIIHSDGATDSNGQYFFDIFTTDGFVGDLPLVNFAYKPVLEVLPRKYRFRILNASMSRFIQLAIADSKAKAVPFQFIANDGNLVVSPLTLTQLDQQGIAERYDIVVDFSKYSVGDELFLVNVLQQTGGNKPDGALSLADAFAGKSPDPVVGKNLKFKIVSQLQSVDDPTQTLHASDPDLSQVPTTLTEQIPIVTPVRTRVVEFGRGNGDSRGANGQCTPDCSEVVQGFPWIIKVNGQSAHSMNANRISELIRPLKPGEAEHWTYINSGGGWDHPIHLHFEEGVTMNRGKDSIPATEKLVRKDVWRLRPSGQVQFQVRFGEYGGSYVNHCHNTVHEDFALLMRIQVLGGDRTEITPTPNPTEDGIVWTTPQVLPEGDPNNTKFFNQSVSGGGSSSGSGSSSASGGSGSSSGKG</sequence>
<dbReference type="InterPro" id="IPR011706">
    <property type="entry name" value="Cu-oxidase_C"/>
</dbReference>
<dbReference type="STRING" id="51670.SAMN04488557_2929"/>
<dbReference type="RefSeq" id="WP_092868470.1">
    <property type="nucleotide sequence ID" value="NZ_FPCH01000003.1"/>
</dbReference>
<dbReference type="Gene3D" id="2.60.40.420">
    <property type="entry name" value="Cupredoxins - blue copper proteins"/>
    <property type="match status" value="3"/>
</dbReference>
<feature type="compositionally biased region" description="Polar residues" evidence="1">
    <location>
        <begin position="141"/>
        <end position="161"/>
    </location>
</feature>
<dbReference type="AlphaFoldDB" id="A0A1I7NQK8"/>
<keyword evidence="3" id="KW-0946">Virion</keyword>
<keyword evidence="4" id="KW-1185">Reference proteome</keyword>
<feature type="domain" description="Plastocyanin-like" evidence="2">
    <location>
        <begin position="653"/>
        <end position="747"/>
    </location>
</feature>
<feature type="region of interest" description="Disordered" evidence="1">
    <location>
        <begin position="774"/>
        <end position="814"/>
    </location>
</feature>
<dbReference type="GO" id="GO:0051301">
    <property type="term" value="P:cell division"/>
    <property type="evidence" value="ECO:0007669"/>
    <property type="project" value="UniProtKB-KW"/>
</dbReference>
<dbReference type="InterPro" id="IPR045087">
    <property type="entry name" value="Cu-oxidase_fam"/>
</dbReference>
<feature type="compositionally biased region" description="Gly residues" evidence="1">
    <location>
        <begin position="805"/>
        <end position="814"/>
    </location>
</feature>
<keyword evidence="3" id="KW-0131">Cell cycle</keyword>
<keyword evidence="3" id="KW-0132">Cell division</keyword>
<dbReference type="SUPFAM" id="SSF49503">
    <property type="entry name" value="Cupredoxins"/>
    <property type="match status" value="3"/>
</dbReference>
<protein>
    <submittedName>
        <fullName evidence="3">Multicopper oxidase with three cupredoxin domains (Includes cell division protein FtsP and spore coat protein CotA)</fullName>
    </submittedName>
</protein>
<dbReference type="PANTHER" id="PTHR48267">
    <property type="entry name" value="CUPREDOXIN SUPERFAMILY PROTEIN"/>
    <property type="match status" value="1"/>
</dbReference>
<feature type="region of interest" description="Disordered" evidence="1">
    <location>
        <begin position="140"/>
        <end position="174"/>
    </location>
</feature>
<evidence type="ECO:0000313" key="4">
    <source>
        <dbReference type="Proteomes" id="UP000199423"/>
    </source>
</evidence>
<dbReference type="OrthoDB" id="9757546at2"/>
<evidence type="ECO:0000313" key="3">
    <source>
        <dbReference type="EMBL" id="SFV36974.1"/>
    </source>
</evidence>
<evidence type="ECO:0000259" key="2">
    <source>
        <dbReference type="Pfam" id="PF07731"/>
    </source>
</evidence>
<keyword evidence="3" id="KW-0167">Capsid protein</keyword>
<dbReference type="GO" id="GO:0016491">
    <property type="term" value="F:oxidoreductase activity"/>
    <property type="evidence" value="ECO:0007669"/>
    <property type="project" value="InterPro"/>
</dbReference>
<proteinExistence type="predicted"/>
<accession>A0A1I7NQK8</accession>
<dbReference type="GO" id="GO:0005507">
    <property type="term" value="F:copper ion binding"/>
    <property type="evidence" value="ECO:0007669"/>
    <property type="project" value="InterPro"/>
</dbReference>
<dbReference type="EMBL" id="FPCH01000003">
    <property type="protein sequence ID" value="SFV36974.1"/>
    <property type="molecule type" value="Genomic_DNA"/>
</dbReference>
<reference evidence="4" key="1">
    <citation type="submission" date="2016-10" db="EMBL/GenBank/DDBJ databases">
        <authorList>
            <person name="Varghese N."/>
            <person name="Submissions S."/>
        </authorList>
    </citation>
    <scope>NUCLEOTIDE SEQUENCE [LARGE SCALE GENOMIC DNA]</scope>
    <source>
        <strain evidence="4">DSM 1565</strain>
    </source>
</reference>
<gene>
    <name evidence="3" type="ORF">SAMN04488557_2929</name>
</gene>
<dbReference type="PANTHER" id="PTHR48267:SF1">
    <property type="entry name" value="BILIRUBIN OXIDASE"/>
    <property type="match status" value="1"/>
</dbReference>
<feature type="compositionally biased region" description="Low complexity" evidence="1">
    <location>
        <begin position="162"/>
        <end position="174"/>
    </location>
</feature>
<name>A0A1I7NQK8_9HYPH</name>
<dbReference type="InterPro" id="IPR008972">
    <property type="entry name" value="Cupredoxin"/>
</dbReference>
<organism evidence="3 4">
    <name type="scientific">Hyphomicrobium facile</name>
    <dbReference type="NCBI Taxonomy" id="51670"/>
    <lineage>
        <taxon>Bacteria</taxon>
        <taxon>Pseudomonadati</taxon>
        <taxon>Pseudomonadota</taxon>
        <taxon>Alphaproteobacteria</taxon>
        <taxon>Hyphomicrobiales</taxon>
        <taxon>Hyphomicrobiaceae</taxon>
        <taxon>Hyphomicrobium</taxon>
    </lineage>
</organism>
<dbReference type="Pfam" id="PF07731">
    <property type="entry name" value="Cu-oxidase_2"/>
    <property type="match status" value="1"/>
</dbReference>